<evidence type="ECO:0008006" key="4">
    <source>
        <dbReference type="Google" id="ProtNLM"/>
    </source>
</evidence>
<sequence length="221" mass="22689">MTVATLALPVPLAPPLARPGVGVGAVARRAGVNLGIGCLVPAAVFYTLFAAAGVWTAILATLAWSYGTLAWRALTGRRTSGLLLLTTAMLTARTAVALAAGSTFVYFLQPILMDGLVAGAFLGSLALGRPVVGRLAGDFYPVDDELAARPRVARLFGGLTALWAALWLVKGALGLWLLLTQPLETYVPVKAGLALGVNVAAVAATIGAAAYVARREGLLAR</sequence>
<feature type="transmembrane region" description="Helical" evidence="1">
    <location>
        <begin position="155"/>
        <end position="179"/>
    </location>
</feature>
<gene>
    <name evidence="2" type="ORF">GON03_10740</name>
</gene>
<keyword evidence="1" id="KW-1133">Transmembrane helix</keyword>
<evidence type="ECO:0000313" key="3">
    <source>
        <dbReference type="Proteomes" id="UP000473525"/>
    </source>
</evidence>
<dbReference type="EMBL" id="WSEK01000004">
    <property type="protein sequence ID" value="MVQ49658.1"/>
    <property type="molecule type" value="Genomic_DNA"/>
</dbReference>
<proteinExistence type="predicted"/>
<name>A0A6L6XRR2_9ACTN</name>
<feature type="transmembrane region" description="Helical" evidence="1">
    <location>
        <begin position="106"/>
        <end position="127"/>
    </location>
</feature>
<feature type="transmembrane region" description="Helical" evidence="1">
    <location>
        <begin position="43"/>
        <end position="69"/>
    </location>
</feature>
<evidence type="ECO:0000256" key="1">
    <source>
        <dbReference type="SAM" id="Phobius"/>
    </source>
</evidence>
<protein>
    <recommendedName>
        <fullName evidence="4">DUF3159 domain-containing protein</fullName>
    </recommendedName>
</protein>
<dbReference type="RefSeq" id="WP_157342431.1">
    <property type="nucleotide sequence ID" value="NZ_WSEK01000004.1"/>
</dbReference>
<dbReference type="AlphaFoldDB" id="A0A6L6XRR2"/>
<dbReference type="NCBIfam" id="NF041646">
    <property type="entry name" value="VC0807_fam"/>
    <property type="match status" value="1"/>
</dbReference>
<feature type="transmembrane region" description="Helical" evidence="1">
    <location>
        <begin position="81"/>
        <end position="100"/>
    </location>
</feature>
<dbReference type="Proteomes" id="UP000473525">
    <property type="component" value="Unassembled WGS sequence"/>
</dbReference>
<accession>A0A6L6XRR2</accession>
<evidence type="ECO:0000313" key="2">
    <source>
        <dbReference type="EMBL" id="MVQ49658.1"/>
    </source>
</evidence>
<organism evidence="2 3">
    <name type="scientific">Nocardioides agri</name>
    <dbReference type="NCBI Taxonomy" id="2682843"/>
    <lineage>
        <taxon>Bacteria</taxon>
        <taxon>Bacillati</taxon>
        <taxon>Actinomycetota</taxon>
        <taxon>Actinomycetes</taxon>
        <taxon>Propionibacteriales</taxon>
        <taxon>Nocardioidaceae</taxon>
        <taxon>Nocardioides</taxon>
    </lineage>
</organism>
<feature type="transmembrane region" description="Helical" evidence="1">
    <location>
        <begin position="191"/>
        <end position="213"/>
    </location>
</feature>
<reference evidence="2 3" key="1">
    <citation type="submission" date="2019-12" db="EMBL/GenBank/DDBJ databases">
        <authorList>
            <person name="Huq M.A."/>
        </authorList>
    </citation>
    <scope>NUCLEOTIDE SEQUENCE [LARGE SCALE GENOMIC DNA]</scope>
    <source>
        <strain evidence="2 3">MAH-18</strain>
    </source>
</reference>
<keyword evidence="1" id="KW-0812">Transmembrane</keyword>
<comment type="caution">
    <text evidence="2">The sequence shown here is derived from an EMBL/GenBank/DDBJ whole genome shotgun (WGS) entry which is preliminary data.</text>
</comment>
<keyword evidence="3" id="KW-1185">Reference proteome</keyword>
<keyword evidence="1" id="KW-0472">Membrane</keyword>